<evidence type="ECO:0000313" key="6">
    <source>
        <dbReference type="EMBL" id="ACZ42913.1"/>
    </source>
</evidence>
<organism evidence="6 7">
    <name type="scientific">Thermobaculum terrenum (strain ATCC BAA-798 / CCMEE 7001 / YNP1)</name>
    <dbReference type="NCBI Taxonomy" id="525904"/>
    <lineage>
        <taxon>Bacteria</taxon>
        <taxon>Bacillati</taxon>
        <taxon>Chloroflexota</taxon>
        <taxon>Chloroflexia</taxon>
        <taxon>Candidatus Thermobaculales</taxon>
        <taxon>Candidatus Thermobaculaceae</taxon>
        <taxon>Thermobaculum</taxon>
    </lineage>
</organism>
<feature type="domain" description="OmpR/PhoB-type" evidence="5">
    <location>
        <begin position="133"/>
        <end position="232"/>
    </location>
</feature>
<sequence>MNDSGSSLPTALIYSPLGSNTQADRDLEMAGWSVKLASSDLESWTEQPSHIWVIDVSTRSIEMEQLMQELWEKRFSVPLMIVVREELIATYWQRLVQLKQDWPAPFQMLVAPYPLEELLLRVVFLTREGLGEGGVLVHGRFQLDVGRYEARYGDRVVPLTPCEFQIFRALMEAGGKVVSKRELLRALHGAEEHYDESVVKVYVNRLRNRLEQAGADRTCVRAIQGVGYRLDRG</sequence>
<dbReference type="KEGG" id="ttr:Tter_2009"/>
<reference evidence="7" key="1">
    <citation type="journal article" date="2010" name="Stand. Genomic Sci.">
        <title>Complete genome sequence of 'Thermobaculum terrenum' type strain (YNP1).</title>
        <authorList>
            <person name="Kiss H."/>
            <person name="Cleland D."/>
            <person name="Lapidus A."/>
            <person name="Lucas S."/>
            <person name="Glavina Del Rio T."/>
            <person name="Nolan M."/>
            <person name="Tice H."/>
            <person name="Han C."/>
            <person name="Goodwin L."/>
            <person name="Pitluck S."/>
            <person name="Liolios K."/>
            <person name="Ivanova N."/>
            <person name="Mavromatis K."/>
            <person name="Ovchinnikova G."/>
            <person name="Pati A."/>
            <person name="Chen A."/>
            <person name="Palaniappan K."/>
            <person name="Land M."/>
            <person name="Hauser L."/>
            <person name="Chang Y."/>
            <person name="Jeffries C."/>
            <person name="Lu M."/>
            <person name="Brettin T."/>
            <person name="Detter J."/>
            <person name="Goker M."/>
            <person name="Tindall B."/>
            <person name="Beck B."/>
            <person name="McDermott T."/>
            <person name="Woyke T."/>
            <person name="Bristow J."/>
            <person name="Eisen J."/>
            <person name="Markowitz V."/>
            <person name="Hugenholtz P."/>
            <person name="Kyrpides N."/>
            <person name="Klenk H."/>
            <person name="Cheng J."/>
        </authorList>
    </citation>
    <scope>NUCLEOTIDE SEQUENCE [LARGE SCALE GENOMIC DNA]</scope>
    <source>
        <strain evidence="7">ATCC BAA-798 / YNP1</strain>
    </source>
</reference>
<dbReference type="SUPFAM" id="SSF46894">
    <property type="entry name" value="C-terminal effector domain of the bipartite response regulators"/>
    <property type="match status" value="1"/>
</dbReference>
<name>D1CGP2_THET1</name>
<dbReference type="eggNOG" id="COG0745">
    <property type="taxonomic scope" value="Bacteria"/>
</dbReference>
<evidence type="ECO:0000256" key="4">
    <source>
        <dbReference type="PROSITE-ProRule" id="PRU01091"/>
    </source>
</evidence>
<proteinExistence type="predicted"/>
<dbReference type="GO" id="GO:0005829">
    <property type="term" value="C:cytosol"/>
    <property type="evidence" value="ECO:0007669"/>
    <property type="project" value="TreeGrafter"/>
</dbReference>
<accession>D1CGP2</accession>
<evidence type="ECO:0000313" key="7">
    <source>
        <dbReference type="Proteomes" id="UP000000323"/>
    </source>
</evidence>
<evidence type="ECO:0000256" key="1">
    <source>
        <dbReference type="ARBA" id="ARBA00023015"/>
    </source>
</evidence>
<keyword evidence="7" id="KW-1185">Reference proteome</keyword>
<dbReference type="InterPro" id="IPR039420">
    <property type="entry name" value="WalR-like"/>
</dbReference>
<dbReference type="GO" id="GO:0000976">
    <property type="term" value="F:transcription cis-regulatory region binding"/>
    <property type="evidence" value="ECO:0007669"/>
    <property type="project" value="TreeGrafter"/>
</dbReference>
<dbReference type="InterPro" id="IPR016032">
    <property type="entry name" value="Sig_transdc_resp-reg_C-effctor"/>
</dbReference>
<dbReference type="RefSeq" id="WP_012875944.1">
    <property type="nucleotide sequence ID" value="NC_013526.1"/>
</dbReference>
<dbReference type="Pfam" id="PF00486">
    <property type="entry name" value="Trans_reg_C"/>
    <property type="match status" value="1"/>
</dbReference>
<dbReference type="STRING" id="525904.Tter_2009"/>
<dbReference type="PANTHER" id="PTHR48111">
    <property type="entry name" value="REGULATOR OF RPOS"/>
    <property type="match status" value="1"/>
</dbReference>
<evidence type="ECO:0000259" key="5">
    <source>
        <dbReference type="PROSITE" id="PS51755"/>
    </source>
</evidence>
<dbReference type="InterPro" id="IPR036388">
    <property type="entry name" value="WH-like_DNA-bd_sf"/>
</dbReference>
<evidence type="ECO:0000256" key="2">
    <source>
        <dbReference type="ARBA" id="ARBA00023125"/>
    </source>
</evidence>
<dbReference type="SMART" id="SM00862">
    <property type="entry name" value="Trans_reg_C"/>
    <property type="match status" value="1"/>
</dbReference>
<keyword evidence="3" id="KW-0804">Transcription</keyword>
<gene>
    <name evidence="6" type="ordered locus">Tter_2009</name>
</gene>
<evidence type="ECO:0000256" key="3">
    <source>
        <dbReference type="ARBA" id="ARBA00023163"/>
    </source>
</evidence>
<dbReference type="CDD" id="cd00383">
    <property type="entry name" value="trans_reg_C"/>
    <property type="match status" value="1"/>
</dbReference>
<dbReference type="GO" id="GO:0032993">
    <property type="term" value="C:protein-DNA complex"/>
    <property type="evidence" value="ECO:0007669"/>
    <property type="project" value="TreeGrafter"/>
</dbReference>
<dbReference type="PANTHER" id="PTHR48111:SF67">
    <property type="entry name" value="TRANSCRIPTIONAL REGULATORY PROTEIN TCTD"/>
    <property type="match status" value="1"/>
</dbReference>
<protein>
    <submittedName>
        <fullName evidence="6">Putative two component transcriptional regulator, winged helix family</fullName>
    </submittedName>
</protein>
<dbReference type="EMBL" id="CP001826">
    <property type="protein sequence ID" value="ACZ42913.1"/>
    <property type="molecule type" value="Genomic_DNA"/>
</dbReference>
<dbReference type="GO" id="GO:0006355">
    <property type="term" value="P:regulation of DNA-templated transcription"/>
    <property type="evidence" value="ECO:0007669"/>
    <property type="project" value="InterPro"/>
</dbReference>
<dbReference type="Gene3D" id="1.10.10.10">
    <property type="entry name" value="Winged helix-like DNA-binding domain superfamily/Winged helix DNA-binding domain"/>
    <property type="match status" value="1"/>
</dbReference>
<dbReference type="AlphaFoldDB" id="D1CGP2"/>
<dbReference type="GO" id="GO:0000156">
    <property type="term" value="F:phosphorelay response regulator activity"/>
    <property type="evidence" value="ECO:0007669"/>
    <property type="project" value="TreeGrafter"/>
</dbReference>
<dbReference type="Proteomes" id="UP000000323">
    <property type="component" value="Chromosome 2"/>
</dbReference>
<feature type="DNA-binding region" description="OmpR/PhoB-type" evidence="4">
    <location>
        <begin position="133"/>
        <end position="232"/>
    </location>
</feature>
<keyword evidence="1" id="KW-0805">Transcription regulation</keyword>
<dbReference type="InterPro" id="IPR001867">
    <property type="entry name" value="OmpR/PhoB-type_DNA-bd"/>
</dbReference>
<dbReference type="PROSITE" id="PS51755">
    <property type="entry name" value="OMPR_PHOB"/>
    <property type="match status" value="1"/>
</dbReference>
<keyword evidence="2 4" id="KW-0238">DNA-binding</keyword>
<dbReference type="OrthoDB" id="9790442at2"/>
<dbReference type="HOGENOM" id="CLU_000445_30_4_0"/>